<proteinExistence type="predicted"/>
<reference evidence="1 2" key="1">
    <citation type="submission" date="2020-11" db="EMBL/GenBank/DDBJ databases">
        <title>Arthrobacter antarcticus sp. nov., isolated from Antarctic Soil.</title>
        <authorList>
            <person name="Li J."/>
        </authorList>
    </citation>
    <scope>NUCLEOTIDE SEQUENCE [LARGE SCALE GENOMIC DNA]</scope>
    <source>
        <strain evidence="1 2">Z1-20</strain>
    </source>
</reference>
<protein>
    <submittedName>
        <fullName evidence="1">DUF2867 domain-containing protein</fullName>
    </submittedName>
</protein>
<dbReference type="EMBL" id="JADNYM010000029">
    <property type="protein sequence ID" value="MBG0741370.1"/>
    <property type="molecule type" value="Genomic_DNA"/>
</dbReference>
<evidence type="ECO:0000313" key="2">
    <source>
        <dbReference type="Proteomes" id="UP000655366"/>
    </source>
</evidence>
<evidence type="ECO:0000313" key="1">
    <source>
        <dbReference type="EMBL" id="MBG0741370.1"/>
    </source>
</evidence>
<dbReference type="RefSeq" id="WP_196398304.1">
    <property type="nucleotide sequence ID" value="NZ_JADNYM010000029.1"/>
</dbReference>
<dbReference type="AlphaFoldDB" id="A0A931G746"/>
<dbReference type="Proteomes" id="UP000655366">
    <property type="component" value="Unassembled WGS sequence"/>
</dbReference>
<gene>
    <name evidence="1" type="ORF">IV500_18565</name>
</gene>
<keyword evidence="2" id="KW-1185">Reference proteome</keyword>
<organism evidence="1 2">
    <name type="scientific">Arthrobacter terrae</name>
    <dbReference type="NCBI Taxonomy" id="2935737"/>
    <lineage>
        <taxon>Bacteria</taxon>
        <taxon>Bacillati</taxon>
        <taxon>Actinomycetota</taxon>
        <taxon>Actinomycetes</taxon>
        <taxon>Micrococcales</taxon>
        <taxon>Micrococcaceae</taxon>
        <taxon>Arthrobacter</taxon>
    </lineage>
</organism>
<name>A0A931G746_9MICC</name>
<dbReference type="Pfam" id="PF11066">
    <property type="entry name" value="DUF2867"/>
    <property type="match status" value="1"/>
</dbReference>
<comment type="caution">
    <text evidence="1">The sequence shown here is derived from an EMBL/GenBank/DDBJ whole genome shotgun (WGS) entry which is preliminary data.</text>
</comment>
<sequence length="155" mass="17490">MPQPYYWSLAFADIPAPDYADMSIGVLPPSATEEPAEWARNLFSPESMPGSIRLAMGLRQLLVPLIGIPRADHDVFAVKRVEGQEALLSVDEVHLDFRCGVGVDAENRLVRITTTVRWKGWQGRMYFLPVRVLHPLVMHSMLTRTQRRLALPVEA</sequence>
<dbReference type="InterPro" id="IPR021295">
    <property type="entry name" value="DUF2867"/>
</dbReference>
<accession>A0A931G746</accession>